<name>A0A248LEW6_9NEIS</name>
<evidence type="ECO:0000313" key="1">
    <source>
        <dbReference type="EMBL" id="ASJ22936.1"/>
    </source>
</evidence>
<dbReference type="PANTHER" id="PTHR35602">
    <property type="entry name" value="ESTERASE YQIA-RELATED"/>
    <property type="match status" value="1"/>
</dbReference>
<dbReference type="Proteomes" id="UP000197424">
    <property type="component" value="Chromosome"/>
</dbReference>
<dbReference type="SUPFAM" id="SSF53474">
    <property type="entry name" value="alpha/beta-Hydrolases"/>
    <property type="match status" value="1"/>
</dbReference>
<protein>
    <submittedName>
        <fullName evidence="1">UPF0227 domain containing protein</fullName>
    </submittedName>
</protein>
<dbReference type="Gene3D" id="3.40.50.1820">
    <property type="entry name" value="alpha/beta hydrolase"/>
    <property type="match status" value="1"/>
</dbReference>
<dbReference type="OrthoDB" id="9814831at2"/>
<proteinExistence type="predicted"/>
<dbReference type="EMBL" id="CP022115">
    <property type="protein sequence ID" value="ASJ22936.1"/>
    <property type="molecule type" value="Genomic_DNA"/>
</dbReference>
<sequence>MIPHFVYLHGFLSSPASAKAECLRRHLAAAGLADRFHAPVLPVDPLLALLETEATLVNLDGAPFVLVGSSLGGFYAEVMAERWQAPAVLVNPAVHPWRHAGLLVGKHTHYHSGAEVEVTPAHLATLAEAEPARITPALYWLLACTGDEVLDWQAAASRFAGCRQTVREGGDHGFPWFADYLDDIVAFAVAATQPCAQDL</sequence>
<dbReference type="PANTHER" id="PTHR35602:SF3">
    <property type="entry name" value="ESTERASE YQIA"/>
    <property type="match status" value="1"/>
</dbReference>
<dbReference type="AlphaFoldDB" id="A0A248LEW6"/>
<gene>
    <name evidence="1" type="ORF">LHGZ1_0105</name>
</gene>
<evidence type="ECO:0000313" key="2">
    <source>
        <dbReference type="Proteomes" id="UP000197424"/>
    </source>
</evidence>
<accession>A0A248LEW6</accession>
<dbReference type="Pfam" id="PF05728">
    <property type="entry name" value="UPF0227"/>
    <property type="match status" value="1"/>
</dbReference>
<dbReference type="InterPro" id="IPR029058">
    <property type="entry name" value="AB_hydrolase_fold"/>
</dbReference>
<organism evidence="1 2">
    <name type="scientific">Laribacter hongkongensis</name>
    <dbReference type="NCBI Taxonomy" id="168471"/>
    <lineage>
        <taxon>Bacteria</taxon>
        <taxon>Pseudomonadati</taxon>
        <taxon>Pseudomonadota</taxon>
        <taxon>Betaproteobacteria</taxon>
        <taxon>Neisseriales</taxon>
        <taxon>Aquaspirillaceae</taxon>
        <taxon>Laribacter</taxon>
    </lineage>
</organism>
<dbReference type="InterPro" id="IPR008886">
    <property type="entry name" value="UPF0227/Esterase_YqiA"/>
</dbReference>
<reference evidence="2" key="1">
    <citation type="submission" date="2017-06" db="EMBL/GenBank/DDBJ databases">
        <title>Whole genome sequence of Laribacter hongkongensis LHGZ1.</title>
        <authorList>
            <person name="Chen D."/>
            <person name="Wu H."/>
            <person name="Chen J."/>
        </authorList>
    </citation>
    <scope>NUCLEOTIDE SEQUENCE [LARGE SCALE GENOMIC DNA]</scope>
    <source>
        <strain evidence="2">LHGZ1</strain>
    </source>
</reference>
<dbReference type="RefSeq" id="WP_088859821.1">
    <property type="nucleotide sequence ID" value="NZ_CP022115.1"/>
</dbReference>